<name>A0ABS4MED6_9LACO</name>
<feature type="transmembrane region" description="Helical" evidence="6">
    <location>
        <begin position="9"/>
        <end position="26"/>
    </location>
</feature>
<feature type="transmembrane region" description="Helical" evidence="6">
    <location>
        <begin position="168"/>
        <end position="186"/>
    </location>
</feature>
<evidence type="ECO:0000256" key="3">
    <source>
        <dbReference type="ARBA" id="ARBA00022692"/>
    </source>
</evidence>
<keyword evidence="2 6" id="KW-1003">Cell membrane</keyword>
<dbReference type="InterPro" id="IPR015414">
    <property type="entry name" value="TMEM64"/>
</dbReference>
<dbReference type="Proteomes" id="UP001519292">
    <property type="component" value="Unassembled WGS sequence"/>
</dbReference>
<dbReference type="PANTHER" id="PTHR12677">
    <property type="entry name" value="GOLGI APPARATUS MEMBRANE PROTEIN TVP38-RELATED"/>
    <property type="match status" value="1"/>
</dbReference>
<feature type="transmembrane region" description="Helical" evidence="6">
    <location>
        <begin position="91"/>
        <end position="112"/>
    </location>
</feature>
<accession>A0ABS4MED6</accession>
<proteinExistence type="inferred from homology"/>
<dbReference type="EMBL" id="JAGGLU010000006">
    <property type="protein sequence ID" value="MBP2058045.1"/>
    <property type="molecule type" value="Genomic_DNA"/>
</dbReference>
<evidence type="ECO:0000256" key="4">
    <source>
        <dbReference type="ARBA" id="ARBA00022989"/>
    </source>
</evidence>
<comment type="subcellular location">
    <subcellularLocation>
        <location evidence="1 6">Cell membrane</location>
        <topology evidence="1 6">Multi-pass membrane protein</topology>
    </subcellularLocation>
</comment>
<keyword evidence="3 6" id="KW-0812">Transmembrane</keyword>
<comment type="similarity">
    <text evidence="6">Belongs to the TVP38/TMEM64 family.</text>
</comment>
<reference evidence="8 9" key="1">
    <citation type="submission" date="2021-03" db="EMBL/GenBank/DDBJ databases">
        <title>Genomic Encyclopedia of Type Strains, Phase IV (KMG-IV): sequencing the most valuable type-strain genomes for metagenomic binning, comparative biology and taxonomic classification.</title>
        <authorList>
            <person name="Goeker M."/>
        </authorList>
    </citation>
    <scope>NUCLEOTIDE SEQUENCE [LARGE SCALE GENOMIC DNA]</scope>
    <source>
        <strain evidence="8 9">DSM 101872</strain>
    </source>
</reference>
<keyword evidence="9" id="KW-1185">Reference proteome</keyword>
<gene>
    <name evidence="8" type="ORF">J2Z60_001222</name>
</gene>
<keyword evidence="4 6" id="KW-1133">Transmembrane helix</keyword>
<keyword evidence="5 6" id="KW-0472">Membrane</keyword>
<feature type="domain" description="VTT" evidence="7">
    <location>
        <begin position="78"/>
        <end position="188"/>
    </location>
</feature>
<evidence type="ECO:0000313" key="9">
    <source>
        <dbReference type="Proteomes" id="UP001519292"/>
    </source>
</evidence>
<feature type="transmembrane region" description="Helical" evidence="6">
    <location>
        <begin position="198"/>
        <end position="219"/>
    </location>
</feature>
<comment type="caution">
    <text evidence="8">The sequence shown here is derived from an EMBL/GenBank/DDBJ whole genome shotgun (WGS) entry which is preliminary data.</text>
</comment>
<protein>
    <recommendedName>
        <fullName evidence="6">TVP38/TMEM64 family membrane protein</fullName>
    </recommendedName>
</protein>
<sequence>MKKKFKKTILVVIGLGFAFILIALLYRDYRPEVNLLLHPTDNTQEKLLILIRQHELRDSIFLLGLIAILNAIPGLSNSLICILAGLCYGPWIGFLINWIGNIIGNSIILSLIEKIDFSHRFKENKILKFLLQQNNPLLGLSIGFMIPFIPSVLVNYACANMKLSIKKYLPIVLFGMLPTSYLYAFGGDAIFKGDMSRIIGVVIVILVLFVMAIFLVNLASKEHHQVN</sequence>
<dbReference type="Pfam" id="PF09335">
    <property type="entry name" value="VTT_dom"/>
    <property type="match status" value="1"/>
</dbReference>
<dbReference type="PANTHER" id="PTHR12677:SF59">
    <property type="entry name" value="GOLGI APPARATUS MEMBRANE PROTEIN TVP38-RELATED"/>
    <property type="match status" value="1"/>
</dbReference>
<dbReference type="InterPro" id="IPR032816">
    <property type="entry name" value="VTT_dom"/>
</dbReference>
<evidence type="ECO:0000256" key="6">
    <source>
        <dbReference type="RuleBase" id="RU366058"/>
    </source>
</evidence>
<feature type="transmembrane region" description="Helical" evidence="6">
    <location>
        <begin position="137"/>
        <end position="156"/>
    </location>
</feature>
<evidence type="ECO:0000256" key="5">
    <source>
        <dbReference type="ARBA" id="ARBA00023136"/>
    </source>
</evidence>
<evidence type="ECO:0000313" key="8">
    <source>
        <dbReference type="EMBL" id="MBP2058045.1"/>
    </source>
</evidence>
<organism evidence="8 9">
    <name type="scientific">Lactobacillus colini</name>
    <dbReference type="NCBI Taxonomy" id="1819254"/>
    <lineage>
        <taxon>Bacteria</taxon>
        <taxon>Bacillati</taxon>
        <taxon>Bacillota</taxon>
        <taxon>Bacilli</taxon>
        <taxon>Lactobacillales</taxon>
        <taxon>Lactobacillaceae</taxon>
        <taxon>Lactobacillus</taxon>
    </lineage>
</organism>
<evidence type="ECO:0000259" key="7">
    <source>
        <dbReference type="Pfam" id="PF09335"/>
    </source>
</evidence>
<evidence type="ECO:0000256" key="1">
    <source>
        <dbReference type="ARBA" id="ARBA00004651"/>
    </source>
</evidence>
<evidence type="ECO:0000256" key="2">
    <source>
        <dbReference type="ARBA" id="ARBA00022475"/>
    </source>
</evidence>
<feature type="transmembrane region" description="Helical" evidence="6">
    <location>
        <begin position="60"/>
        <end position="84"/>
    </location>
</feature>
<dbReference type="RefSeq" id="WP_209686787.1">
    <property type="nucleotide sequence ID" value="NZ_JAGGLU010000006.1"/>
</dbReference>